<comment type="caution">
    <text evidence="2">The sequence shown here is derived from an EMBL/GenBank/DDBJ whole genome shotgun (WGS) entry which is preliminary data.</text>
</comment>
<protein>
    <submittedName>
        <fullName evidence="2">Uncharacterized protein</fullName>
    </submittedName>
</protein>
<evidence type="ECO:0000313" key="2">
    <source>
        <dbReference type="EMBL" id="KAK5632757.1"/>
    </source>
</evidence>
<feature type="compositionally biased region" description="Basic and acidic residues" evidence="1">
    <location>
        <begin position="35"/>
        <end position="44"/>
    </location>
</feature>
<feature type="compositionally biased region" description="Polar residues" evidence="1">
    <location>
        <begin position="11"/>
        <end position="22"/>
    </location>
</feature>
<dbReference type="AlphaFoldDB" id="A0AAN7UPG9"/>
<name>A0AAN7UPG9_9PEZI</name>
<dbReference type="EMBL" id="JAWHQM010000026">
    <property type="protein sequence ID" value="KAK5632757.1"/>
    <property type="molecule type" value="Genomic_DNA"/>
</dbReference>
<reference evidence="2 3" key="1">
    <citation type="submission" date="2023-10" db="EMBL/GenBank/DDBJ databases">
        <title>Draft genome sequence of Xylaria bambusicola isolate GMP-LS, the root and basal stem rot pathogen of sugarcane in Indonesia.</title>
        <authorList>
            <person name="Selvaraj P."/>
            <person name="Muralishankar V."/>
            <person name="Muruganantham S."/>
            <person name="Sp S."/>
            <person name="Haryani S."/>
            <person name="Lau K.J.X."/>
            <person name="Naqvi N.I."/>
        </authorList>
    </citation>
    <scope>NUCLEOTIDE SEQUENCE [LARGE SCALE GENOMIC DNA]</scope>
    <source>
        <strain evidence="2">GMP-LS</strain>
    </source>
</reference>
<feature type="region of interest" description="Disordered" evidence="1">
    <location>
        <begin position="1"/>
        <end position="48"/>
    </location>
</feature>
<sequence length="67" mass="7854">MVASDSFPKRLSSSDVKSQGSDQRPPVASQLPDAGAKDPWERFQRPTLLPNRKQQWRWLNMRFTRRL</sequence>
<gene>
    <name evidence="2" type="ORF">RRF57_008471</name>
</gene>
<keyword evidence="3" id="KW-1185">Reference proteome</keyword>
<organism evidence="2 3">
    <name type="scientific">Xylaria bambusicola</name>
    <dbReference type="NCBI Taxonomy" id="326684"/>
    <lineage>
        <taxon>Eukaryota</taxon>
        <taxon>Fungi</taxon>
        <taxon>Dikarya</taxon>
        <taxon>Ascomycota</taxon>
        <taxon>Pezizomycotina</taxon>
        <taxon>Sordariomycetes</taxon>
        <taxon>Xylariomycetidae</taxon>
        <taxon>Xylariales</taxon>
        <taxon>Xylariaceae</taxon>
        <taxon>Xylaria</taxon>
    </lineage>
</organism>
<accession>A0AAN7UPG9</accession>
<dbReference type="Proteomes" id="UP001305414">
    <property type="component" value="Unassembled WGS sequence"/>
</dbReference>
<evidence type="ECO:0000256" key="1">
    <source>
        <dbReference type="SAM" id="MobiDB-lite"/>
    </source>
</evidence>
<evidence type="ECO:0000313" key="3">
    <source>
        <dbReference type="Proteomes" id="UP001305414"/>
    </source>
</evidence>
<proteinExistence type="predicted"/>